<dbReference type="EMBL" id="CP003837">
    <property type="protein sequence ID" value="AGH45175.1"/>
    <property type="molecule type" value="Genomic_DNA"/>
</dbReference>
<evidence type="ECO:0000313" key="2">
    <source>
        <dbReference type="Proteomes" id="UP000011864"/>
    </source>
</evidence>
<name>K7ATY3_9ALTE</name>
<sequence length="202" mass="23275">MIYYVGHLTTVLSNEVFQLYEENKAINLIAIQSKGGEVNKGLDLGSFIYSNVPHVRVDSYCLSSCANYVFTAGNVKYVSRNSLIAFRGGATSESTENDTFLEQRPILKRKILIDKYKSYRKKLIIREKEFFDFIGVQQRITTIGESNNFLPSWEAQYVGWYYTKGSLSRLGVKEIVVNGGKWEPMESLNELKFFRIREEDVF</sequence>
<evidence type="ECO:0000313" key="1">
    <source>
        <dbReference type="EMBL" id="AGH45175.1"/>
    </source>
</evidence>
<dbReference type="eggNOG" id="COG3904">
    <property type="taxonomic scope" value="Bacteria"/>
</dbReference>
<dbReference type="AlphaFoldDB" id="K7ATY3"/>
<dbReference type="KEGG" id="gps:C427_3066"/>
<gene>
    <name evidence="1" type="ORF">C427_3066</name>
</gene>
<accession>K7ATY3</accession>
<dbReference type="PATRIC" id="fig|1129794.4.peg.3049"/>
<keyword evidence="2" id="KW-1185">Reference proteome</keyword>
<dbReference type="OrthoDB" id="8581915at2"/>
<dbReference type="HOGENOM" id="CLU_094169_0_0_6"/>
<proteinExistence type="predicted"/>
<dbReference type="InterPro" id="IPR029045">
    <property type="entry name" value="ClpP/crotonase-like_dom_sf"/>
</dbReference>
<dbReference type="Proteomes" id="UP000011864">
    <property type="component" value="Chromosome"/>
</dbReference>
<dbReference type="SUPFAM" id="SSF52096">
    <property type="entry name" value="ClpP/crotonase"/>
    <property type="match status" value="1"/>
</dbReference>
<organism evidence="1 2">
    <name type="scientific">Paraglaciecola psychrophila 170</name>
    <dbReference type="NCBI Taxonomy" id="1129794"/>
    <lineage>
        <taxon>Bacteria</taxon>
        <taxon>Pseudomonadati</taxon>
        <taxon>Pseudomonadota</taxon>
        <taxon>Gammaproteobacteria</taxon>
        <taxon>Alteromonadales</taxon>
        <taxon>Alteromonadaceae</taxon>
        <taxon>Paraglaciecola</taxon>
    </lineage>
</organism>
<protein>
    <submittedName>
        <fullName evidence="1">Uncharacterized protein</fullName>
    </submittedName>
</protein>
<reference evidence="1 2" key="1">
    <citation type="journal article" date="2013" name="Genome Announc.">
        <title>Complete Genome Sequence of Glaciecola psychrophila Strain 170T.</title>
        <authorList>
            <person name="Yin J."/>
            <person name="Chen J."/>
            <person name="Liu G."/>
            <person name="Yu Y."/>
            <person name="Song L."/>
            <person name="Wang X."/>
            <person name="Qu X."/>
        </authorList>
    </citation>
    <scope>NUCLEOTIDE SEQUENCE [LARGE SCALE GENOMIC DNA]</scope>
    <source>
        <strain evidence="1 2">170</strain>
    </source>
</reference>
<dbReference type="STRING" id="1129794.C427_3066"/>